<dbReference type="InterPro" id="IPR051012">
    <property type="entry name" value="CellSynth/LPSAsmb/PSIAsmb"/>
</dbReference>
<dbReference type="PROSITE" id="PS50293">
    <property type="entry name" value="TPR_REGION"/>
    <property type="match status" value="1"/>
</dbReference>
<dbReference type="Gene3D" id="1.25.40.10">
    <property type="entry name" value="Tetratricopeptide repeat domain"/>
    <property type="match status" value="3"/>
</dbReference>
<dbReference type="SUPFAM" id="SSF48452">
    <property type="entry name" value="TPR-like"/>
    <property type="match status" value="3"/>
</dbReference>
<organism evidence="6 7">
    <name type="scientific">Pseudahrensia aquimaris</name>
    <dbReference type="NCBI Taxonomy" id="744461"/>
    <lineage>
        <taxon>Bacteria</taxon>
        <taxon>Pseudomonadati</taxon>
        <taxon>Pseudomonadota</taxon>
        <taxon>Alphaproteobacteria</taxon>
        <taxon>Hyphomicrobiales</taxon>
        <taxon>Ahrensiaceae</taxon>
        <taxon>Pseudahrensia</taxon>
    </lineage>
</organism>
<comment type="caution">
    <text evidence="6">The sequence shown here is derived from an EMBL/GenBank/DDBJ whole genome shotgun (WGS) entry which is preliminary data.</text>
</comment>
<evidence type="ECO:0000256" key="1">
    <source>
        <dbReference type="ARBA" id="ARBA00022737"/>
    </source>
</evidence>
<evidence type="ECO:0000313" key="6">
    <source>
        <dbReference type="EMBL" id="MFD0915996.1"/>
    </source>
</evidence>
<dbReference type="InterPro" id="IPR011717">
    <property type="entry name" value="TPR-4"/>
</dbReference>
<evidence type="ECO:0000256" key="2">
    <source>
        <dbReference type="ARBA" id="ARBA00022803"/>
    </source>
</evidence>
<proteinExistence type="predicted"/>
<dbReference type="Pfam" id="PF13414">
    <property type="entry name" value="TPR_11"/>
    <property type="match status" value="1"/>
</dbReference>
<feature type="repeat" description="TPR" evidence="3">
    <location>
        <begin position="495"/>
        <end position="528"/>
    </location>
</feature>
<dbReference type="Pfam" id="PF13181">
    <property type="entry name" value="TPR_8"/>
    <property type="match status" value="1"/>
</dbReference>
<feature type="chain" id="PRO_5046243372" evidence="5">
    <location>
        <begin position="34"/>
        <end position="595"/>
    </location>
</feature>
<dbReference type="InterPro" id="IPR011990">
    <property type="entry name" value="TPR-like_helical_dom_sf"/>
</dbReference>
<accession>A0ABW3FC12</accession>
<reference evidence="7" key="1">
    <citation type="journal article" date="2019" name="Int. J. Syst. Evol. Microbiol.">
        <title>The Global Catalogue of Microorganisms (GCM) 10K type strain sequencing project: providing services to taxonomists for standard genome sequencing and annotation.</title>
        <authorList>
            <consortium name="The Broad Institute Genomics Platform"/>
            <consortium name="The Broad Institute Genome Sequencing Center for Infectious Disease"/>
            <person name="Wu L."/>
            <person name="Ma J."/>
        </authorList>
    </citation>
    <scope>NUCLEOTIDE SEQUENCE [LARGE SCALE GENOMIC DNA]</scope>
    <source>
        <strain evidence="7">CCUG 60023</strain>
    </source>
</reference>
<keyword evidence="2 3" id="KW-0802">TPR repeat</keyword>
<dbReference type="Proteomes" id="UP001597101">
    <property type="component" value="Unassembled WGS sequence"/>
</dbReference>
<feature type="signal peptide" evidence="5">
    <location>
        <begin position="1"/>
        <end position="33"/>
    </location>
</feature>
<dbReference type="RefSeq" id="WP_377211832.1">
    <property type="nucleotide sequence ID" value="NZ_JBHTJV010000003.1"/>
</dbReference>
<sequence>MTQQNFATALARLAKTSAALALLGAASMTAVQAETKSEEPQIEVGRSLSGNYLAARIANTDKDTESASQFFRGAMALDPDNVELKQRAFQTFIANGNFDEGVSLGKQLTQANMAPEMASIILAVDRIRAKEWTAAERELSKDWRSALDRLLAGLVLGWAQAGDNRPEEALATVDALTGPAWFDLFVDYHGGLIALHSGDSNGAIQRLTKAFDNRAAGRAATVTYMRVVQALAVAHWKAGNREKAKEMADHAIAAQPQNPVFEEMHARVVSGQGLNNPFTSAQRGAAEVFLNLGTAINRDGGEDFARVYLQLANVLASKDETIMIQLADLYDQQNLMLRANALFAKIPPESPYFRTAQLEVAINLDALDRFDEAQSILDSLIKTAPDDLTTHLAYGAVLARHEKFAEAIPVYTSLIERLEQPERYHWSLFYRQGIAYERTKQWEKAEVAFNKALELYPDEPNVLNYLGYSWIDMGINLEKGLELVQRAVDIRPNDGYIVDSLGWAYYRLGDYDKAVEHLERAVSLRPGDPTINDHLGDAYWMADRKLEATFQWRQALALEPPSEEEAKAILDKLENGFKEPSPRLAKPEETKPDNG</sequence>
<feature type="region of interest" description="Disordered" evidence="4">
    <location>
        <begin position="568"/>
        <end position="595"/>
    </location>
</feature>
<keyword evidence="7" id="KW-1185">Reference proteome</keyword>
<dbReference type="Pfam" id="PF13432">
    <property type="entry name" value="TPR_16"/>
    <property type="match status" value="1"/>
</dbReference>
<dbReference type="Pfam" id="PF00515">
    <property type="entry name" value="TPR_1"/>
    <property type="match status" value="1"/>
</dbReference>
<dbReference type="Pfam" id="PF07721">
    <property type="entry name" value="TPR_4"/>
    <property type="match status" value="1"/>
</dbReference>
<dbReference type="SMART" id="SM00028">
    <property type="entry name" value="TPR"/>
    <property type="match status" value="6"/>
</dbReference>
<name>A0ABW3FC12_9HYPH</name>
<dbReference type="EMBL" id="JBHTJV010000003">
    <property type="protein sequence ID" value="MFD0915996.1"/>
    <property type="molecule type" value="Genomic_DNA"/>
</dbReference>
<dbReference type="PROSITE" id="PS50005">
    <property type="entry name" value="TPR"/>
    <property type="match status" value="2"/>
</dbReference>
<dbReference type="PANTHER" id="PTHR45586:SF1">
    <property type="entry name" value="LIPOPOLYSACCHARIDE ASSEMBLY PROTEIN B"/>
    <property type="match status" value="1"/>
</dbReference>
<evidence type="ECO:0000256" key="3">
    <source>
        <dbReference type="PROSITE-ProRule" id="PRU00339"/>
    </source>
</evidence>
<dbReference type="PANTHER" id="PTHR45586">
    <property type="entry name" value="TPR REPEAT-CONTAINING PROTEIN PA4667"/>
    <property type="match status" value="1"/>
</dbReference>
<gene>
    <name evidence="6" type="ORF">ACFQ14_06210</name>
</gene>
<keyword evidence="1" id="KW-0677">Repeat</keyword>
<evidence type="ECO:0000313" key="7">
    <source>
        <dbReference type="Proteomes" id="UP001597101"/>
    </source>
</evidence>
<dbReference type="InterPro" id="IPR019734">
    <property type="entry name" value="TPR_rpt"/>
</dbReference>
<evidence type="ECO:0000256" key="4">
    <source>
        <dbReference type="SAM" id="MobiDB-lite"/>
    </source>
</evidence>
<feature type="repeat" description="TPR" evidence="3">
    <location>
        <begin position="426"/>
        <end position="459"/>
    </location>
</feature>
<protein>
    <submittedName>
        <fullName evidence="6">Tetratricopeptide repeat protein</fullName>
    </submittedName>
</protein>
<keyword evidence="5" id="KW-0732">Signal</keyword>
<evidence type="ECO:0000256" key="5">
    <source>
        <dbReference type="SAM" id="SignalP"/>
    </source>
</evidence>